<keyword evidence="2" id="KW-1185">Reference proteome</keyword>
<dbReference type="EMBL" id="JAFCMP010000510">
    <property type="protein sequence ID" value="KAG5178964.1"/>
    <property type="molecule type" value="Genomic_DNA"/>
</dbReference>
<evidence type="ECO:0000313" key="1">
    <source>
        <dbReference type="EMBL" id="KAG5178964.1"/>
    </source>
</evidence>
<comment type="caution">
    <text evidence="1">The sequence shown here is derived from an EMBL/GenBank/DDBJ whole genome shotgun (WGS) entry which is preliminary data.</text>
</comment>
<dbReference type="AlphaFoldDB" id="A0A835YPR2"/>
<protein>
    <submittedName>
        <fullName evidence="1">Uncharacterized protein</fullName>
    </submittedName>
</protein>
<accession>A0A835YPR2</accession>
<evidence type="ECO:0000313" key="2">
    <source>
        <dbReference type="Proteomes" id="UP000664859"/>
    </source>
</evidence>
<name>A0A835YPR2_9STRA</name>
<organism evidence="1 2">
    <name type="scientific">Tribonema minus</name>
    <dbReference type="NCBI Taxonomy" id="303371"/>
    <lineage>
        <taxon>Eukaryota</taxon>
        <taxon>Sar</taxon>
        <taxon>Stramenopiles</taxon>
        <taxon>Ochrophyta</taxon>
        <taxon>PX clade</taxon>
        <taxon>Xanthophyceae</taxon>
        <taxon>Tribonematales</taxon>
        <taxon>Tribonemataceae</taxon>
        <taxon>Tribonema</taxon>
    </lineage>
</organism>
<proteinExistence type="predicted"/>
<dbReference type="Proteomes" id="UP000664859">
    <property type="component" value="Unassembled WGS sequence"/>
</dbReference>
<sequence length="426" mass="45077">MDQEELRSLIQALAPGDASLSAAATLKLFEFVEANAEHIDPRHGWQPISDAMNEVDRDVARRVMQILPSPPHRRVGCSILRLMLDGCSTESLATFARGMVDDDKARAVLASTVSQVGDPLRLIADQKTLRVLVGRLSSGSMWAPLWLMSQATSPAGTPAPELQAVPAPLSNTPPSAVATLWYCSFAAASMILGEATMSGRSRNASDLSRCNAVSKCAPAPELPGRYSHVVPEGLQRRRAARQRLRPRTAGRVSQSMLESGRLVSDVAFSSNEYGGALLSITPGTLAANAVMTLSTFDVLLQPTTAVTLHDGGVDVQSYITTQGLAVDSDDVSAHLTSIDANIAALNVTTGVTGLVDALQTAAAAGGGISSLMPKMAGYEVLPDFEVPDEFNNIFDPDLMSYAVANTTFEPAGSWINALAILSMQQS</sequence>
<reference evidence="1" key="1">
    <citation type="submission" date="2021-02" db="EMBL/GenBank/DDBJ databases">
        <title>First Annotated Genome of the Yellow-green Alga Tribonema minus.</title>
        <authorList>
            <person name="Mahan K.M."/>
        </authorList>
    </citation>
    <scope>NUCLEOTIDE SEQUENCE</scope>
    <source>
        <strain evidence="1">UTEX B ZZ1240</strain>
    </source>
</reference>
<gene>
    <name evidence="1" type="ORF">JKP88DRAFT_247767</name>
</gene>